<feature type="transmembrane region" description="Helical" evidence="2">
    <location>
        <begin position="198"/>
        <end position="216"/>
    </location>
</feature>
<protein>
    <recommendedName>
        <fullName evidence="6">Osiris 18</fullName>
    </recommendedName>
</protein>
<dbReference type="KEGG" id="dnv:108659098"/>
<accession>A0A484BHQ1</accession>
<dbReference type="OrthoDB" id="8119930at2759"/>
<feature type="transmembrane region" description="Helical" evidence="2">
    <location>
        <begin position="167"/>
        <end position="191"/>
    </location>
</feature>
<organism evidence="4 5">
    <name type="scientific">Drosophila navojoa</name>
    <name type="common">Fruit fly</name>
    <dbReference type="NCBI Taxonomy" id="7232"/>
    <lineage>
        <taxon>Eukaryota</taxon>
        <taxon>Metazoa</taxon>
        <taxon>Ecdysozoa</taxon>
        <taxon>Arthropoda</taxon>
        <taxon>Hexapoda</taxon>
        <taxon>Insecta</taxon>
        <taxon>Pterygota</taxon>
        <taxon>Neoptera</taxon>
        <taxon>Endopterygota</taxon>
        <taxon>Diptera</taxon>
        <taxon>Brachycera</taxon>
        <taxon>Muscomorpha</taxon>
        <taxon>Ephydroidea</taxon>
        <taxon>Drosophilidae</taxon>
        <taxon>Drosophila</taxon>
    </lineage>
</organism>
<feature type="chain" id="PRO_5019848948" description="Osiris 18" evidence="3">
    <location>
        <begin position="21"/>
        <end position="311"/>
    </location>
</feature>
<dbReference type="EMBL" id="LSRL02000035">
    <property type="protein sequence ID" value="TDG48204.1"/>
    <property type="molecule type" value="Genomic_DNA"/>
</dbReference>
<gene>
    <name evidence="4" type="ORF">AWZ03_005379</name>
</gene>
<keyword evidence="5" id="KW-1185">Reference proteome</keyword>
<proteinExistence type="predicted"/>
<dbReference type="OMA" id="ALQWFNA"/>
<dbReference type="PANTHER" id="PTHR21879:SF13">
    <property type="entry name" value="OSIRIS 18"/>
    <property type="match status" value="1"/>
</dbReference>
<feature type="signal peptide" evidence="3">
    <location>
        <begin position="1"/>
        <end position="20"/>
    </location>
</feature>
<keyword evidence="3" id="KW-0732">Signal</keyword>
<keyword evidence="2" id="KW-0812">Transmembrane</keyword>
<dbReference type="GO" id="GO:0016020">
    <property type="term" value="C:membrane"/>
    <property type="evidence" value="ECO:0007669"/>
    <property type="project" value="TreeGrafter"/>
</dbReference>
<feature type="region of interest" description="Disordered" evidence="1">
    <location>
        <begin position="286"/>
        <end position="311"/>
    </location>
</feature>
<dbReference type="InterPro" id="IPR012464">
    <property type="entry name" value="DUF1676"/>
</dbReference>
<keyword evidence="2" id="KW-0472">Membrane</keyword>
<evidence type="ECO:0000313" key="4">
    <source>
        <dbReference type="EMBL" id="TDG48204.1"/>
    </source>
</evidence>
<dbReference type="PANTHER" id="PTHR21879">
    <property type="entry name" value="FI03362P-RELATED-RELATED"/>
    <property type="match status" value="1"/>
</dbReference>
<sequence>MQSYVWLIGALTALAATALGATTQTQPTTPSATQLALDMYHGCLKDLSISCVRPKALQWFNAALQQNEVRLTDRLSVVRTAQQQQPEASSTTGRALNTEQQQQQQLIDSIDSYLASHALRIQAPEYFRSSEARALVPDYLLQNPLTQGGLIPLGAANEGRGMIRKAVLPFLLGLKLKTTVLMPLVLGLIALKTWKAMTLGLLSLVLSGALVIFKIAKPKIVNYEVVHYPHQVEHVVPHHIEHIVPHHIEHIVPHHIDHHLDHHLDHHVDLPVEHIEHLEHPSPAWDPHAWARSSQEPQDAQDMAYAGQKRR</sequence>
<comment type="caution">
    <text evidence="4">The sequence shown here is derived from an EMBL/GenBank/DDBJ whole genome shotgun (WGS) entry which is preliminary data.</text>
</comment>
<evidence type="ECO:0000256" key="3">
    <source>
        <dbReference type="SAM" id="SignalP"/>
    </source>
</evidence>
<evidence type="ECO:0000256" key="1">
    <source>
        <dbReference type="SAM" id="MobiDB-lite"/>
    </source>
</evidence>
<reference evidence="4 5" key="1">
    <citation type="journal article" date="2019" name="J. Hered.">
        <title>An Improved Genome Assembly for Drosophila navojoa, the Basal Species in the mojavensis Cluster.</title>
        <authorList>
            <person name="Vanderlinde T."/>
            <person name="Dupim E.G."/>
            <person name="Nazario-Yepiz N.O."/>
            <person name="Carvalho A.B."/>
        </authorList>
    </citation>
    <scope>NUCLEOTIDE SEQUENCE [LARGE SCALE GENOMIC DNA]</scope>
    <source>
        <strain evidence="4">Navoj_Jal97</strain>
        <tissue evidence="4">Whole organism</tissue>
    </source>
</reference>
<dbReference type="Pfam" id="PF07898">
    <property type="entry name" value="DUF1676"/>
    <property type="match status" value="1"/>
</dbReference>
<dbReference type="Proteomes" id="UP000295192">
    <property type="component" value="Unassembled WGS sequence"/>
</dbReference>
<evidence type="ECO:0000256" key="2">
    <source>
        <dbReference type="SAM" id="Phobius"/>
    </source>
</evidence>
<evidence type="ECO:0008006" key="6">
    <source>
        <dbReference type="Google" id="ProtNLM"/>
    </source>
</evidence>
<evidence type="ECO:0000313" key="5">
    <source>
        <dbReference type="Proteomes" id="UP000295192"/>
    </source>
</evidence>
<name>A0A484BHQ1_DRONA</name>
<keyword evidence="2" id="KW-1133">Transmembrane helix</keyword>
<dbReference type="STRING" id="7232.A0A484BHQ1"/>
<dbReference type="AlphaFoldDB" id="A0A484BHQ1"/>